<evidence type="ECO:0000313" key="8">
    <source>
        <dbReference type="EMBL" id="KAA6349739.1"/>
    </source>
</evidence>
<keyword evidence="4 9" id="KW-0378">Hydrolase</keyword>
<proteinExistence type="inferred from homology"/>
<dbReference type="InterPro" id="IPR001872">
    <property type="entry name" value="Peptidase_A8"/>
</dbReference>
<keyword evidence="5 7" id="KW-1133">Transmembrane helix</keyword>
<keyword evidence="2" id="KW-0645">Protease</keyword>
<feature type="transmembrane region" description="Helical" evidence="7">
    <location>
        <begin position="139"/>
        <end position="158"/>
    </location>
</feature>
<keyword evidence="1" id="KW-1003">Cell membrane</keyword>
<feature type="transmembrane region" description="Helical" evidence="7">
    <location>
        <begin position="12"/>
        <end position="29"/>
    </location>
</feature>
<dbReference type="AlphaFoldDB" id="A0A5J4SUA4"/>
<dbReference type="GO" id="GO:0006508">
    <property type="term" value="P:proteolysis"/>
    <property type="evidence" value="ECO:0007669"/>
    <property type="project" value="UniProtKB-KW"/>
</dbReference>
<evidence type="ECO:0000256" key="5">
    <source>
        <dbReference type="ARBA" id="ARBA00022989"/>
    </source>
</evidence>
<accession>A0A5J4SUA4</accession>
<dbReference type="GO" id="GO:0016020">
    <property type="term" value="C:membrane"/>
    <property type="evidence" value="ECO:0007669"/>
    <property type="project" value="InterPro"/>
</dbReference>
<dbReference type="PANTHER" id="PTHR33695">
    <property type="entry name" value="LIPOPROTEIN SIGNAL PEPTIDASE"/>
    <property type="match status" value="1"/>
</dbReference>
<evidence type="ECO:0000256" key="6">
    <source>
        <dbReference type="ARBA" id="ARBA00023136"/>
    </source>
</evidence>
<dbReference type="PANTHER" id="PTHR33695:SF1">
    <property type="entry name" value="LIPOPROTEIN SIGNAL PEPTIDASE"/>
    <property type="match status" value="1"/>
</dbReference>
<dbReference type="NCBIfam" id="NF011369">
    <property type="entry name" value="PRK14788.1"/>
    <property type="match status" value="1"/>
</dbReference>
<feature type="transmembrane region" description="Helical" evidence="7">
    <location>
        <begin position="95"/>
        <end position="119"/>
    </location>
</feature>
<keyword evidence="9" id="KW-0449">Lipoprotein</keyword>
<dbReference type="EMBL" id="SNRY01000040">
    <property type="protein sequence ID" value="KAA6349739.1"/>
    <property type="molecule type" value="Genomic_DNA"/>
</dbReference>
<keyword evidence="3 7" id="KW-0812">Transmembrane</keyword>
<evidence type="ECO:0000313" key="9">
    <source>
        <dbReference type="EMBL" id="KAA6349776.1"/>
    </source>
</evidence>
<dbReference type="HAMAP" id="MF_00161">
    <property type="entry name" value="LspA"/>
    <property type="match status" value="1"/>
</dbReference>
<sequence>MKQPFTKGHIALFIVISVIVIDQIIKVLVKTTMYMYDSIRITDWFNISFTENNGMAFGLEIFGKLFLSCFRIVAVGLIGWYLVQAVKKGLKTGYIVCISFILAGALGNIIDSVFYGVIFSESTRTALATFMPEGGGYASWFYGRVVDMFYFPIIDTVLPAGMPFVGGKHFVFFSPIFNFADASITCGIIILLLFYGKYMNATYQREHETISK</sequence>
<name>A0A5J4SUA4_9ZZZZ</name>
<dbReference type="EC" id="3.4.23.36" evidence="9"/>
<gene>
    <name evidence="8" type="ORF">EZS27_002819</name>
    <name evidence="9" type="ORF">EZS27_002856</name>
</gene>
<keyword evidence="6 7" id="KW-0472">Membrane</keyword>
<evidence type="ECO:0000256" key="1">
    <source>
        <dbReference type="ARBA" id="ARBA00022475"/>
    </source>
</evidence>
<evidence type="ECO:0000256" key="4">
    <source>
        <dbReference type="ARBA" id="ARBA00022801"/>
    </source>
</evidence>
<comment type="caution">
    <text evidence="9">The sequence shown here is derived from an EMBL/GenBank/DDBJ whole genome shotgun (WGS) entry which is preliminary data.</text>
</comment>
<feature type="transmembrane region" description="Helical" evidence="7">
    <location>
        <begin position="61"/>
        <end position="83"/>
    </location>
</feature>
<protein>
    <submittedName>
        <fullName evidence="9">Lipoprotein signal peptidase</fullName>
        <ecNumber evidence="9">3.4.23.36</ecNumber>
    </submittedName>
</protein>
<evidence type="ECO:0000256" key="2">
    <source>
        <dbReference type="ARBA" id="ARBA00022670"/>
    </source>
</evidence>
<dbReference type="PRINTS" id="PR00781">
    <property type="entry name" value="LIPOSIGPTASE"/>
</dbReference>
<evidence type="ECO:0000256" key="7">
    <source>
        <dbReference type="SAM" id="Phobius"/>
    </source>
</evidence>
<evidence type="ECO:0000256" key="3">
    <source>
        <dbReference type="ARBA" id="ARBA00022692"/>
    </source>
</evidence>
<reference evidence="9" key="1">
    <citation type="submission" date="2019-03" db="EMBL/GenBank/DDBJ databases">
        <title>Single cell metagenomics reveals metabolic interactions within the superorganism composed of flagellate Streblomastix strix and complex community of Bacteroidetes bacteria on its surface.</title>
        <authorList>
            <person name="Treitli S.C."/>
            <person name="Kolisko M."/>
            <person name="Husnik F."/>
            <person name="Keeling P."/>
            <person name="Hampl V."/>
        </authorList>
    </citation>
    <scope>NUCLEOTIDE SEQUENCE</scope>
    <source>
        <strain evidence="9">STM</strain>
    </source>
</reference>
<feature type="transmembrane region" description="Helical" evidence="7">
    <location>
        <begin position="170"/>
        <end position="195"/>
    </location>
</feature>
<organism evidence="9">
    <name type="scientific">termite gut metagenome</name>
    <dbReference type="NCBI Taxonomy" id="433724"/>
    <lineage>
        <taxon>unclassified sequences</taxon>
        <taxon>metagenomes</taxon>
        <taxon>organismal metagenomes</taxon>
    </lineage>
</organism>
<dbReference type="EMBL" id="SNRY01000040">
    <property type="protein sequence ID" value="KAA6349776.1"/>
    <property type="molecule type" value="Genomic_DNA"/>
</dbReference>
<dbReference type="GO" id="GO:0004190">
    <property type="term" value="F:aspartic-type endopeptidase activity"/>
    <property type="evidence" value="ECO:0007669"/>
    <property type="project" value="UniProtKB-EC"/>
</dbReference>
<dbReference type="Pfam" id="PF01252">
    <property type="entry name" value="Peptidase_A8"/>
    <property type="match status" value="1"/>
</dbReference>